<dbReference type="InterPro" id="IPR005662">
    <property type="entry name" value="GTPase_Era-like"/>
</dbReference>
<proteinExistence type="inferred from homology"/>
<dbReference type="InterPro" id="IPR005225">
    <property type="entry name" value="Small_GTP-bd"/>
</dbReference>
<comment type="similarity">
    <text evidence="1 7">Belongs to the TRAFAC class TrmE-Era-EngA-EngB-Septin-like GTPase superfamily. Era GTPase family.</text>
</comment>
<keyword evidence="4" id="KW-0694">RNA-binding</keyword>
<dbReference type="InterPro" id="IPR006073">
    <property type="entry name" value="GTP-bd"/>
</dbReference>
<dbReference type="NCBIfam" id="TIGR00436">
    <property type="entry name" value="era"/>
    <property type="match status" value="1"/>
</dbReference>
<dbReference type="SUPFAM" id="SSF52540">
    <property type="entry name" value="P-loop containing nucleoside triphosphate hydrolases"/>
    <property type="match status" value="1"/>
</dbReference>
<feature type="region of interest" description="G2" evidence="7">
    <location>
        <begin position="42"/>
        <end position="46"/>
    </location>
</feature>
<dbReference type="HAMAP" id="MF_00367">
    <property type="entry name" value="GTPase_Era"/>
    <property type="match status" value="1"/>
</dbReference>
<dbReference type="CDD" id="cd22534">
    <property type="entry name" value="KH-II_Era"/>
    <property type="match status" value="1"/>
</dbReference>
<dbReference type="SUPFAM" id="SSF54814">
    <property type="entry name" value="Prokaryotic type KH domain (KH-domain type II)"/>
    <property type="match status" value="1"/>
</dbReference>
<evidence type="ECO:0000259" key="8">
    <source>
        <dbReference type="PROSITE" id="PS51713"/>
    </source>
</evidence>
<evidence type="ECO:0000256" key="5">
    <source>
        <dbReference type="ARBA" id="ARBA00023134"/>
    </source>
</evidence>
<feature type="region of interest" description="G1" evidence="7">
    <location>
        <begin position="16"/>
        <end position="23"/>
    </location>
</feature>
<dbReference type="GO" id="GO:0005525">
    <property type="term" value="F:GTP binding"/>
    <property type="evidence" value="ECO:0007669"/>
    <property type="project" value="UniProtKB-UniRule"/>
</dbReference>
<accession>A0AA35RUI4</accession>
<feature type="region of interest" description="G4" evidence="7">
    <location>
        <begin position="125"/>
        <end position="128"/>
    </location>
</feature>
<keyword evidence="10" id="KW-1185">Reference proteome</keyword>
<evidence type="ECO:0000256" key="4">
    <source>
        <dbReference type="ARBA" id="ARBA00022884"/>
    </source>
</evidence>
<keyword evidence="3 7" id="KW-0547">Nucleotide-binding</keyword>
<dbReference type="PANTHER" id="PTHR42698:SF1">
    <property type="entry name" value="GTPASE ERA, MITOCHONDRIAL"/>
    <property type="match status" value="1"/>
</dbReference>
<dbReference type="Pfam" id="PF07650">
    <property type="entry name" value="KH_2"/>
    <property type="match status" value="1"/>
</dbReference>
<dbReference type="PROSITE" id="PS51713">
    <property type="entry name" value="G_ERA"/>
    <property type="match status" value="1"/>
</dbReference>
<dbReference type="Proteomes" id="UP001174909">
    <property type="component" value="Unassembled WGS sequence"/>
</dbReference>
<evidence type="ECO:0000313" key="9">
    <source>
        <dbReference type="EMBL" id="CAI8017954.1"/>
    </source>
</evidence>
<evidence type="ECO:0000256" key="7">
    <source>
        <dbReference type="PROSITE-ProRule" id="PRU01050"/>
    </source>
</evidence>
<dbReference type="InterPro" id="IPR030388">
    <property type="entry name" value="G_ERA_dom"/>
</dbReference>
<evidence type="ECO:0000256" key="2">
    <source>
        <dbReference type="ARBA" id="ARBA00019149"/>
    </source>
</evidence>
<dbReference type="FunFam" id="3.40.50.300:FF:000094">
    <property type="entry name" value="GTPase Era"/>
    <property type="match status" value="1"/>
</dbReference>
<feature type="domain" description="Era-type G" evidence="8">
    <location>
        <begin position="8"/>
        <end position="175"/>
    </location>
</feature>
<feature type="region of interest" description="G3" evidence="7">
    <location>
        <begin position="63"/>
        <end position="66"/>
    </location>
</feature>
<gene>
    <name evidence="9" type="ORF">GBAR_LOCUS10842</name>
</gene>
<dbReference type="GO" id="GO:0019843">
    <property type="term" value="F:rRNA binding"/>
    <property type="evidence" value="ECO:0007669"/>
    <property type="project" value="TreeGrafter"/>
</dbReference>
<dbReference type="NCBIfam" id="TIGR00231">
    <property type="entry name" value="small_GTP"/>
    <property type="match status" value="1"/>
</dbReference>
<dbReference type="GO" id="GO:0005829">
    <property type="term" value="C:cytosol"/>
    <property type="evidence" value="ECO:0007669"/>
    <property type="project" value="TreeGrafter"/>
</dbReference>
<dbReference type="InterPro" id="IPR009019">
    <property type="entry name" value="KH_sf_prok-type"/>
</dbReference>
<dbReference type="EMBL" id="CASHTH010001673">
    <property type="protein sequence ID" value="CAI8017954.1"/>
    <property type="molecule type" value="Genomic_DNA"/>
</dbReference>
<dbReference type="InterPro" id="IPR027417">
    <property type="entry name" value="P-loop_NTPase"/>
</dbReference>
<dbReference type="GO" id="GO:0043024">
    <property type="term" value="F:ribosomal small subunit binding"/>
    <property type="evidence" value="ECO:0007669"/>
    <property type="project" value="TreeGrafter"/>
</dbReference>
<evidence type="ECO:0000256" key="3">
    <source>
        <dbReference type="ARBA" id="ARBA00022741"/>
    </source>
</evidence>
<comment type="caution">
    <text evidence="9">The sequence shown here is derived from an EMBL/GenBank/DDBJ whole genome shotgun (WGS) entry which is preliminary data.</text>
</comment>
<reference evidence="9" key="1">
    <citation type="submission" date="2023-03" db="EMBL/GenBank/DDBJ databases">
        <authorList>
            <person name="Steffen K."/>
            <person name="Cardenas P."/>
        </authorList>
    </citation>
    <scope>NUCLEOTIDE SEQUENCE</scope>
</reference>
<dbReference type="InterPro" id="IPR015946">
    <property type="entry name" value="KH_dom-like_a/b"/>
</dbReference>
<dbReference type="Gene3D" id="3.30.300.20">
    <property type="match status" value="1"/>
</dbReference>
<evidence type="ECO:0000256" key="1">
    <source>
        <dbReference type="ARBA" id="ARBA00007921"/>
    </source>
</evidence>
<evidence type="ECO:0000313" key="10">
    <source>
        <dbReference type="Proteomes" id="UP001174909"/>
    </source>
</evidence>
<dbReference type="Gene3D" id="3.40.50.300">
    <property type="entry name" value="P-loop containing nucleotide triphosphate hydrolases"/>
    <property type="match status" value="1"/>
</dbReference>
<sequence length="305" mass="34694">MDENQNFKSGYVSIIGASNVGKSTLLNTILGQKIAIVTPKPQTTRNQIRGIVTTDAHQIVFVDTPGLMNPKYRLQSEMVKTAYGALGDADVVLFVIDITRRNPEIEDEILKRLKRVKSTTILVLNKVDLVAKPTLLPIFEDYSQKFEFAHMIPISALTADGVPLLLEQIETYLPLGPRYFPEDQLSDLPERFFIAETVREKIMLMTQREIPYACAVVIEEFEKRQTKKSDEIIYIRAVVYAERQTQKQIIIGKGGKVAKRVGELARIDIEKFLDARVFLEIYVTVKTDWRKDARQLKELGGFADM</sequence>
<keyword evidence="5 7" id="KW-0342">GTP-binding</keyword>
<evidence type="ECO:0000256" key="6">
    <source>
        <dbReference type="ARBA" id="ARBA00030975"/>
    </source>
</evidence>
<dbReference type="AlphaFoldDB" id="A0AA35RUI4"/>
<dbReference type="CDD" id="cd04163">
    <property type="entry name" value="Era"/>
    <property type="match status" value="1"/>
</dbReference>
<dbReference type="NCBIfam" id="NF000908">
    <property type="entry name" value="PRK00089.1"/>
    <property type="match status" value="1"/>
</dbReference>
<name>A0AA35RUI4_GEOBA</name>
<feature type="region of interest" description="G5" evidence="7">
    <location>
        <begin position="154"/>
        <end position="156"/>
    </location>
</feature>
<dbReference type="InterPro" id="IPR004044">
    <property type="entry name" value="KH_dom_type_2"/>
</dbReference>
<organism evidence="9 10">
    <name type="scientific">Geodia barretti</name>
    <name type="common">Barrett's horny sponge</name>
    <dbReference type="NCBI Taxonomy" id="519541"/>
    <lineage>
        <taxon>Eukaryota</taxon>
        <taxon>Metazoa</taxon>
        <taxon>Porifera</taxon>
        <taxon>Demospongiae</taxon>
        <taxon>Heteroscleromorpha</taxon>
        <taxon>Tetractinellida</taxon>
        <taxon>Astrophorina</taxon>
        <taxon>Geodiidae</taxon>
        <taxon>Geodia</taxon>
    </lineage>
</organism>
<dbReference type="GO" id="GO:0000028">
    <property type="term" value="P:ribosomal small subunit assembly"/>
    <property type="evidence" value="ECO:0007669"/>
    <property type="project" value="TreeGrafter"/>
</dbReference>
<dbReference type="PANTHER" id="PTHR42698">
    <property type="entry name" value="GTPASE ERA"/>
    <property type="match status" value="1"/>
</dbReference>
<dbReference type="Pfam" id="PF01926">
    <property type="entry name" value="MMR_HSR1"/>
    <property type="match status" value="1"/>
</dbReference>
<protein>
    <recommendedName>
        <fullName evidence="2">GTPase Era, mitochondrial</fullName>
    </recommendedName>
    <alternativeName>
        <fullName evidence="6">ERA-like protein 1</fullName>
    </alternativeName>
</protein>